<proteinExistence type="predicted"/>
<keyword evidence="3" id="KW-1185">Reference proteome</keyword>
<dbReference type="RefSeq" id="WP_135435575.1">
    <property type="nucleotide sequence ID" value="NZ_SRLA01000004.1"/>
</dbReference>
<name>A0A4Z0P2R0_9BACT</name>
<protein>
    <recommendedName>
        <fullName evidence="1">PRC-barrel domain-containing protein</fullName>
    </recommendedName>
</protein>
<dbReference type="InterPro" id="IPR027275">
    <property type="entry name" value="PRC-brl_dom"/>
</dbReference>
<sequence length="175" mass="19889">METTPDPIPSGEGMHLRRLRDLSEFEVADGNPDVRGWTVRGGDGKAFGDVHELIVEVESLKVRYLDIELSSDLNISKYDRHILLPIGVAAIDEESDSVFVPSLTSESVLQYPPYTEIQISRAYEEAMLRALNLPLPAAPVQHFYDQPGYSEQSFYHNRRPDGVDTFRRRDQQLNE</sequence>
<organism evidence="2 3">
    <name type="scientific">Hymenobacter fodinae</name>
    <dbReference type="NCBI Taxonomy" id="2510796"/>
    <lineage>
        <taxon>Bacteria</taxon>
        <taxon>Pseudomonadati</taxon>
        <taxon>Bacteroidota</taxon>
        <taxon>Cytophagia</taxon>
        <taxon>Cytophagales</taxon>
        <taxon>Hymenobacteraceae</taxon>
        <taxon>Hymenobacter</taxon>
    </lineage>
</organism>
<evidence type="ECO:0000313" key="3">
    <source>
        <dbReference type="Proteomes" id="UP000298337"/>
    </source>
</evidence>
<dbReference type="SUPFAM" id="SSF50346">
    <property type="entry name" value="PRC-barrel domain"/>
    <property type="match status" value="1"/>
</dbReference>
<dbReference type="InterPro" id="IPR014747">
    <property type="entry name" value="Bac_photo_RC_H_C"/>
</dbReference>
<comment type="caution">
    <text evidence="2">The sequence shown here is derived from an EMBL/GenBank/DDBJ whole genome shotgun (WGS) entry which is preliminary data.</text>
</comment>
<dbReference type="GO" id="GO:0019684">
    <property type="term" value="P:photosynthesis, light reaction"/>
    <property type="evidence" value="ECO:0007669"/>
    <property type="project" value="InterPro"/>
</dbReference>
<dbReference type="Gene3D" id="3.90.50.10">
    <property type="entry name" value="Photosynthetic Reaction Center, subunit H, domain 2"/>
    <property type="match status" value="1"/>
</dbReference>
<dbReference type="InterPro" id="IPR011033">
    <property type="entry name" value="PRC_barrel-like_sf"/>
</dbReference>
<accession>A0A4Z0P2R0</accession>
<dbReference type="Pfam" id="PF05239">
    <property type="entry name" value="PRC"/>
    <property type="match status" value="1"/>
</dbReference>
<dbReference type="EMBL" id="SRLA01000004">
    <property type="protein sequence ID" value="TGE05258.1"/>
    <property type="molecule type" value="Genomic_DNA"/>
</dbReference>
<evidence type="ECO:0000313" key="2">
    <source>
        <dbReference type="EMBL" id="TGE05258.1"/>
    </source>
</evidence>
<dbReference type="Proteomes" id="UP000298337">
    <property type="component" value="Unassembled WGS sequence"/>
</dbReference>
<dbReference type="GO" id="GO:0030077">
    <property type="term" value="C:plasma membrane light-harvesting complex"/>
    <property type="evidence" value="ECO:0007669"/>
    <property type="project" value="InterPro"/>
</dbReference>
<feature type="domain" description="PRC-barrel" evidence="1">
    <location>
        <begin position="33"/>
        <end position="103"/>
    </location>
</feature>
<gene>
    <name evidence="2" type="ORF">EU556_18260</name>
</gene>
<evidence type="ECO:0000259" key="1">
    <source>
        <dbReference type="Pfam" id="PF05239"/>
    </source>
</evidence>
<dbReference type="AlphaFoldDB" id="A0A4Z0P2R0"/>
<reference evidence="2 3" key="1">
    <citation type="submission" date="2019-04" db="EMBL/GenBank/DDBJ databases">
        <authorList>
            <person name="Feng G."/>
            <person name="Zhang J."/>
            <person name="Zhu H."/>
        </authorList>
    </citation>
    <scope>NUCLEOTIDE SEQUENCE [LARGE SCALE GENOMIC DNA]</scope>
    <source>
        <strain evidence="2 3">92R-1</strain>
    </source>
</reference>
<dbReference type="OrthoDB" id="1422173at2"/>